<organism evidence="5 6">
    <name type="scientific">Candidatus Amphirhobacter heronislandensis</name>
    <dbReference type="NCBI Taxonomy" id="1732024"/>
    <lineage>
        <taxon>Bacteria</taxon>
        <taxon>Pseudomonadati</taxon>
        <taxon>Pseudomonadota</taxon>
        <taxon>Gammaproteobacteria</taxon>
        <taxon>Candidatus Tethybacterales</taxon>
        <taxon>Candidatus Tethybacteraceae</taxon>
        <taxon>Candidatus Amphirhobacter</taxon>
    </lineage>
</organism>
<dbReference type="Proteomes" id="UP000604381">
    <property type="component" value="Unassembled WGS sequence"/>
</dbReference>
<dbReference type="GO" id="GO:0008170">
    <property type="term" value="F:N-methyltransferase activity"/>
    <property type="evidence" value="ECO:0007669"/>
    <property type="project" value="InterPro"/>
</dbReference>
<dbReference type="EC" id="2.1.1.-" evidence="3"/>
<evidence type="ECO:0000313" key="5">
    <source>
        <dbReference type="EMBL" id="MBF2735625.1"/>
    </source>
</evidence>
<dbReference type="Gene3D" id="3.40.50.150">
    <property type="entry name" value="Vaccinia Virus protein VP39"/>
    <property type="match status" value="1"/>
</dbReference>
<comment type="similarity">
    <text evidence="3">Belongs to the N(4)/N(6)-methyltransferase family.</text>
</comment>
<dbReference type="InterPro" id="IPR001091">
    <property type="entry name" value="RM_Methyltransferase"/>
</dbReference>
<name>A0A930Y1R0_9GAMM</name>
<gene>
    <name evidence="5" type="ORF">ISN26_06080</name>
</gene>
<keyword evidence="2" id="KW-0808">Transferase</keyword>
<dbReference type="PRINTS" id="PR00508">
    <property type="entry name" value="S21N4MTFRASE"/>
</dbReference>
<comment type="caution">
    <text evidence="5">The sequence shown here is derived from an EMBL/GenBank/DDBJ whole genome shotgun (WGS) entry which is preliminary data.</text>
</comment>
<proteinExistence type="inferred from homology"/>
<dbReference type="SUPFAM" id="SSF53335">
    <property type="entry name" value="S-adenosyl-L-methionine-dependent methyltransferases"/>
    <property type="match status" value="1"/>
</dbReference>
<evidence type="ECO:0000256" key="3">
    <source>
        <dbReference type="RuleBase" id="RU362026"/>
    </source>
</evidence>
<evidence type="ECO:0000256" key="2">
    <source>
        <dbReference type="ARBA" id="ARBA00022679"/>
    </source>
</evidence>
<accession>A0A930Y1R0</accession>
<dbReference type="GO" id="GO:0003677">
    <property type="term" value="F:DNA binding"/>
    <property type="evidence" value="ECO:0007669"/>
    <property type="project" value="InterPro"/>
</dbReference>
<keyword evidence="1" id="KW-0489">Methyltransferase</keyword>
<evidence type="ECO:0000256" key="1">
    <source>
        <dbReference type="ARBA" id="ARBA00022603"/>
    </source>
</evidence>
<protein>
    <recommendedName>
        <fullName evidence="3">Methyltransferase</fullName>
        <ecNumber evidence="3">2.1.1.-</ecNumber>
    </recommendedName>
</protein>
<dbReference type="Pfam" id="PF01555">
    <property type="entry name" value="N6_N4_Mtase"/>
    <property type="match status" value="1"/>
</dbReference>
<dbReference type="InterPro" id="IPR029063">
    <property type="entry name" value="SAM-dependent_MTases_sf"/>
</dbReference>
<dbReference type="AlphaFoldDB" id="A0A930Y1R0"/>
<reference evidence="5" key="1">
    <citation type="submission" date="2020-10" db="EMBL/GenBank/DDBJ databases">
        <title>An improved Amphimedon queenslandica hologenome assembly reveals how three proteobacterial symbionts can extend the metabolic phenotypic of their marine sponge host.</title>
        <authorList>
            <person name="Degnan B."/>
            <person name="Degnan S."/>
            <person name="Xiang X."/>
        </authorList>
    </citation>
    <scope>NUCLEOTIDE SEQUENCE</scope>
    <source>
        <strain evidence="5">AqS2</strain>
    </source>
</reference>
<dbReference type="GO" id="GO:0032259">
    <property type="term" value="P:methylation"/>
    <property type="evidence" value="ECO:0007669"/>
    <property type="project" value="UniProtKB-KW"/>
</dbReference>
<dbReference type="EMBL" id="JADHEI010000044">
    <property type="protein sequence ID" value="MBF2735625.1"/>
    <property type="molecule type" value="Genomic_DNA"/>
</dbReference>
<keyword evidence="6" id="KW-1185">Reference proteome</keyword>
<evidence type="ECO:0000313" key="6">
    <source>
        <dbReference type="Proteomes" id="UP000604381"/>
    </source>
</evidence>
<feature type="domain" description="DNA methylase N-4/N-6" evidence="4">
    <location>
        <begin position="2"/>
        <end position="255"/>
    </location>
</feature>
<dbReference type="InterPro" id="IPR002941">
    <property type="entry name" value="DNA_methylase_N4/N6"/>
</dbReference>
<sequence length="266" mass="29223">MADPPYNIGKDFGVVKDRLPLGRYLEWTQAWLGECRRLLAADGVIYVYGYPEILARVAARYPVEEQRWLVWHYTNKAAPASSFWQRSHESILCLWRAGAPRPALEVEQIREPYTSGYRSSLGQRRAATAGRFGGARGAATRYRDHGGALPRDVIKIPALAGGAGAKERWFICHDCGGRALPPAALAAHRGHRILKHPTQKPLALARRLLRSRIRGAGGRVLVPFAGSGSECVAAQQLGIGYLGVEVNRDYLKLARKWLAHAAAGGL</sequence>
<evidence type="ECO:0000259" key="4">
    <source>
        <dbReference type="Pfam" id="PF01555"/>
    </source>
</evidence>